<keyword evidence="4" id="KW-1185">Reference proteome</keyword>
<organism evidence="3 4">
    <name type="scientific">Diaphorobacter nitroreducens</name>
    <dbReference type="NCBI Taxonomy" id="164759"/>
    <lineage>
        <taxon>Bacteria</taxon>
        <taxon>Pseudomonadati</taxon>
        <taxon>Pseudomonadota</taxon>
        <taxon>Betaproteobacteria</taxon>
        <taxon>Burkholderiales</taxon>
        <taxon>Comamonadaceae</taxon>
        <taxon>Diaphorobacter</taxon>
    </lineage>
</organism>
<dbReference type="SUPFAM" id="SSF47781">
    <property type="entry name" value="RuvA domain 2-like"/>
    <property type="match status" value="1"/>
</dbReference>
<accession>A0AAX1WRB6</accession>
<proteinExistence type="predicted"/>
<dbReference type="Gene3D" id="1.10.150.320">
    <property type="entry name" value="Photosystem II 12 kDa extrinsic protein"/>
    <property type="match status" value="1"/>
</dbReference>
<feature type="compositionally biased region" description="Low complexity" evidence="1">
    <location>
        <begin position="96"/>
        <end position="106"/>
    </location>
</feature>
<keyword evidence="2" id="KW-0732">Signal</keyword>
<dbReference type="Pfam" id="PF12836">
    <property type="entry name" value="HHH_3"/>
    <property type="match status" value="1"/>
</dbReference>
<evidence type="ECO:0000313" key="3">
    <source>
        <dbReference type="EMBL" id="ROR40310.1"/>
    </source>
</evidence>
<name>A0AAX1WRB6_9BURK</name>
<dbReference type="Proteomes" id="UP000271868">
    <property type="component" value="Unassembled WGS sequence"/>
</dbReference>
<sequence>MRMPAALRHASVALVLLHAAVALAGVDVNRAREADLDDVRGIGPAMSSRILAERARGPFQDWSDLIARVKGIGPAAAARLSAQGLTVNGAAYPTVSTPAGAPTASGAGVGDSPSSR</sequence>
<dbReference type="AlphaFoldDB" id="A0AAX1WRB6"/>
<feature type="region of interest" description="Disordered" evidence="1">
    <location>
        <begin position="94"/>
        <end position="116"/>
    </location>
</feature>
<protein>
    <submittedName>
        <fullName evidence="3">Competence protein ComEA</fullName>
    </submittedName>
</protein>
<comment type="caution">
    <text evidence="3">The sequence shown here is derived from an EMBL/GenBank/DDBJ whole genome shotgun (WGS) entry which is preliminary data.</text>
</comment>
<evidence type="ECO:0000256" key="1">
    <source>
        <dbReference type="SAM" id="MobiDB-lite"/>
    </source>
</evidence>
<evidence type="ECO:0000256" key="2">
    <source>
        <dbReference type="SAM" id="SignalP"/>
    </source>
</evidence>
<dbReference type="EMBL" id="RJVL01000007">
    <property type="protein sequence ID" value="ROR40310.1"/>
    <property type="molecule type" value="Genomic_DNA"/>
</dbReference>
<evidence type="ECO:0000313" key="4">
    <source>
        <dbReference type="Proteomes" id="UP000271868"/>
    </source>
</evidence>
<feature type="chain" id="PRO_5043466256" evidence="2">
    <location>
        <begin position="25"/>
        <end position="116"/>
    </location>
</feature>
<gene>
    <name evidence="3" type="ORF">EDC60_2831</name>
</gene>
<reference evidence="3 4" key="1">
    <citation type="submission" date="2018-11" db="EMBL/GenBank/DDBJ databases">
        <title>Genomic Encyclopedia of Type Strains, Phase IV (KMG-IV): sequencing the most valuable type-strain genomes for metagenomic binning, comparative biology and taxonomic classification.</title>
        <authorList>
            <person name="Goeker M."/>
        </authorList>
    </citation>
    <scope>NUCLEOTIDE SEQUENCE [LARGE SCALE GENOMIC DNA]</scope>
    <source>
        <strain evidence="3 4">DSM 15985</strain>
    </source>
</reference>
<dbReference type="InterPro" id="IPR010994">
    <property type="entry name" value="RuvA_2-like"/>
</dbReference>
<feature type="signal peptide" evidence="2">
    <location>
        <begin position="1"/>
        <end position="24"/>
    </location>
</feature>